<keyword evidence="2" id="KW-1185">Reference proteome</keyword>
<reference evidence="1 2" key="1">
    <citation type="submission" date="2018-11" db="EMBL/GenBank/DDBJ databases">
        <title>Aureibaculum marinum gen. nov., sp. nov., a member of the family Flavobacteriaceae isolated from the Bohai Sea.</title>
        <authorList>
            <person name="Ji X."/>
        </authorList>
    </citation>
    <scope>NUCLEOTIDE SEQUENCE [LARGE SCALE GENOMIC DNA]</scope>
    <source>
        <strain evidence="1 2">BH-SD17</strain>
    </source>
</reference>
<dbReference type="EMBL" id="RPFJ01000006">
    <property type="protein sequence ID" value="RPD98842.1"/>
    <property type="molecule type" value="Genomic_DNA"/>
</dbReference>
<evidence type="ECO:0000313" key="1">
    <source>
        <dbReference type="EMBL" id="RPD98842.1"/>
    </source>
</evidence>
<dbReference type="Proteomes" id="UP000270856">
    <property type="component" value="Unassembled WGS sequence"/>
</dbReference>
<comment type="caution">
    <text evidence="1">The sequence shown here is derived from an EMBL/GenBank/DDBJ whole genome shotgun (WGS) entry which is preliminary data.</text>
</comment>
<dbReference type="Pfam" id="PF11751">
    <property type="entry name" value="PorP_SprF"/>
    <property type="match status" value="1"/>
</dbReference>
<evidence type="ECO:0000313" key="2">
    <source>
        <dbReference type="Proteomes" id="UP000270856"/>
    </source>
</evidence>
<dbReference type="NCBIfam" id="TIGR03519">
    <property type="entry name" value="T9SS_PorP_fam"/>
    <property type="match status" value="1"/>
</dbReference>
<proteinExistence type="predicted"/>
<accession>A0A3N4NR32</accession>
<dbReference type="RefSeq" id="WP_123897159.1">
    <property type="nucleotide sequence ID" value="NZ_RPFJ01000006.1"/>
</dbReference>
<dbReference type="AlphaFoldDB" id="A0A3N4NR32"/>
<dbReference type="OrthoDB" id="648347at2"/>
<protein>
    <submittedName>
        <fullName evidence="1">Type IX secretion system membrane protein PorP/SprF</fullName>
    </submittedName>
</protein>
<sequence>MKKYIYIALFAFTLMANSQELKLSPYSQYLVENTFVISPAYAGIDDVHKLRLSGVAQWIGIKDAPLTQQLSYDTRISENAGVGVILYNDRNGNTKQMGAQLSYAYHIVISERNDEYLSFGLSYKFNHFKIDTGNFDDGTGTGHNDPSVGASQSTANHNFEVGGLYRVKNYFIGLNASNLLNKTTKIFANTEPVKLRTYYLYTGYTFLSDNDEYEYEPSLFFKYFEADGRSVSDINFKARKLTDDGYYWAGINSRFLNDQSFKPLSISPLLGLKKDKMYLGLGYQFNINESVELGSYGTPLIVLGYDFDAGRFNTSWSSRK</sequence>
<dbReference type="InterPro" id="IPR019861">
    <property type="entry name" value="PorP/SprF_Bacteroidetes"/>
</dbReference>
<name>A0A3N4NR32_9FLAO</name>
<organism evidence="1 2">
    <name type="scientific">Aureibaculum marinum</name>
    <dbReference type="NCBI Taxonomy" id="2487930"/>
    <lineage>
        <taxon>Bacteria</taxon>
        <taxon>Pseudomonadati</taxon>
        <taxon>Bacteroidota</taxon>
        <taxon>Flavobacteriia</taxon>
        <taxon>Flavobacteriales</taxon>
        <taxon>Flavobacteriaceae</taxon>
        <taxon>Aureibaculum</taxon>
    </lineage>
</organism>
<gene>
    <name evidence="1" type="ORF">EGM88_06545</name>
</gene>